<comment type="caution">
    <text evidence="1">The sequence shown here is derived from an EMBL/GenBank/DDBJ whole genome shotgun (WGS) entry which is preliminary data.</text>
</comment>
<reference evidence="1 2" key="1">
    <citation type="journal article" date="2018" name="Proc. Natl. Acad. Sci. U.S.A.">
        <title>Draft genome sequence of Camellia sinensis var. sinensis provides insights into the evolution of the tea genome and tea quality.</title>
        <authorList>
            <person name="Wei C."/>
            <person name="Yang H."/>
            <person name="Wang S."/>
            <person name="Zhao J."/>
            <person name="Liu C."/>
            <person name="Gao L."/>
            <person name="Xia E."/>
            <person name="Lu Y."/>
            <person name="Tai Y."/>
            <person name="She G."/>
            <person name="Sun J."/>
            <person name="Cao H."/>
            <person name="Tong W."/>
            <person name="Gao Q."/>
            <person name="Li Y."/>
            <person name="Deng W."/>
            <person name="Jiang X."/>
            <person name="Wang W."/>
            <person name="Chen Q."/>
            <person name="Zhang S."/>
            <person name="Li H."/>
            <person name="Wu J."/>
            <person name="Wang P."/>
            <person name="Li P."/>
            <person name="Shi C."/>
            <person name="Zheng F."/>
            <person name="Jian J."/>
            <person name="Huang B."/>
            <person name="Shan D."/>
            <person name="Shi M."/>
            <person name="Fang C."/>
            <person name="Yue Y."/>
            <person name="Li F."/>
            <person name="Li D."/>
            <person name="Wei S."/>
            <person name="Han B."/>
            <person name="Jiang C."/>
            <person name="Yin Y."/>
            <person name="Xia T."/>
            <person name="Zhang Z."/>
            <person name="Bennetzen J.L."/>
            <person name="Zhao S."/>
            <person name="Wan X."/>
        </authorList>
    </citation>
    <scope>NUCLEOTIDE SEQUENCE [LARGE SCALE GENOMIC DNA]</scope>
    <source>
        <strain evidence="2">cv. Shuchazao</strain>
        <tissue evidence="1">Leaf</tissue>
    </source>
</reference>
<dbReference type="Proteomes" id="UP000306102">
    <property type="component" value="Unassembled WGS sequence"/>
</dbReference>
<dbReference type="InterPro" id="IPR035269">
    <property type="entry name" value="PSMD9"/>
</dbReference>
<proteinExistence type="predicted"/>
<dbReference type="PANTHER" id="PTHR12651">
    <property type="entry name" value="26S PROTEASOME NON-ATPASE REGULATORY SUBUNIT 9"/>
    <property type="match status" value="1"/>
</dbReference>
<dbReference type="AlphaFoldDB" id="A0A4S4E2A2"/>
<dbReference type="GO" id="GO:0005737">
    <property type="term" value="C:cytoplasm"/>
    <property type="evidence" value="ECO:0007669"/>
    <property type="project" value="TreeGrafter"/>
</dbReference>
<evidence type="ECO:0000313" key="2">
    <source>
        <dbReference type="Proteomes" id="UP000306102"/>
    </source>
</evidence>
<evidence type="ECO:0000313" key="1">
    <source>
        <dbReference type="EMBL" id="THG09296.1"/>
    </source>
</evidence>
<dbReference type="Gene3D" id="2.30.42.10">
    <property type="match status" value="1"/>
</dbReference>
<dbReference type="PANTHER" id="PTHR12651:SF1">
    <property type="entry name" value="26S PROTEASOME NON-ATPASE REGULATORY SUBUNIT 9"/>
    <property type="match status" value="1"/>
</dbReference>
<dbReference type="SUPFAM" id="SSF50156">
    <property type="entry name" value="PDZ domain-like"/>
    <property type="match status" value="1"/>
</dbReference>
<organism evidence="1 2">
    <name type="scientific">Camellia sinensis var. sinensis</name>
    <name type="common">China tea</name>
    <dbReference type="NCBI Taxonomy" id="542762"/>
    <lineage>
        <taxon>Eukaryota</taxon>
        <taxon>Viridiplantae</taxon>
        <taxon>Streptophyta</taxon>
        <taxon>Embryophyta</taxon>
        <taxon>Tracheophyta</taxon>
        <taxon>Spermatophyta</taxon>
        <taxon>Magnoliopsida</taxon>
        <taxon>eudicotyledons</taxon>
        <taxon>Gunneridae</taxon>
        <taxon>Pentapetalae</taxon>
        <taxon>asterids</taxon>
        <taxon>Ericales</taxon>
        <taxon>Theaceae</taxon>
        <taxon>Camellia</taxon>
    </lineage>
</organism>
<evidence type="ECO:0008006" key="3">
    <source>
        <dbReference type="Google" id="ProtNLM"/>
    </source>
</evidence>
<sequence>MTLRDHGASEMSAEVPCGRVMFAEMIAMLPIFDEVMPESKILGSHIISHYGVFTLHVVNPRECLDILSNVEGSNNQDLSVNVDTSASSHNVLHGNTISAMDVDVTVNIPFALVDEIAEASPAPEDGLQLGDQIVKFGDQIVKFGNVESGDDLLPKLASEALSNQDREIPVVVLRQGESDVGGVNVLRCEHSHCLKVLVQSDIIGAFALDVAQKKTGKRKRDEYHVKEETPKTNTCTNVDMHHVNYRSNMTGLVKLMKTTKFTEAQLRCLQQTPFWNLFDVLRNNQIDLDKCMKYDDVVVHVLQMYQASEDAFYIGQKKMKIHNSDIKLIFGVDCGSKPMDISYGAKPKTGIINRRCENVSRLTSKMDTHPFDRGIERKKER</sequence>
<dbReference type="GO" id="GO:0070682">
    <property type="term" value="P:proteasome regulatory particle assembly"/>
    <property type="evidence" value="ECO:0007669"/>
    <property type="project" value="InterPro"/>
</dbReference>
<accession>A0A4S4E2A2</accession>
<dbReference type="InterPro" id="IPR036034">
    <property type="entry name" value="PDZ_sf"/>
</dbReference>
<dbReference type="STRING" id="542762.A0A4S4E2A2"/>
<keyword evidence="2" id="KW-1185">Reference proteome</keyword>
<name>A0A4S4E2A2_CAMSN</name>
<dbReference type="EMBL" id="SDRB02008599">
    <property type="protein sequence ID" value="THG09296.1"/>
    <property type="molecule type" value="Genomic_DNA"/>
</dbReference>
<gene>
    <name evidence="1" type="ORF">TEA_028531</name>
</gene>
<protein>
    <recommendedName>
        <fullName evidence="3">PDZ domain-containing protein</fullName>
    </recommendedName>
</protein>
<dbReference type="GO" id="GO:0005634">
    <property type="term" value="C:nucleus"/>
    <property type="evidence" value="ECO:0007669"/>
    <property type="project" value="TreeGrafter"/>
</dbReference>